<evidence type="ECO:0000313" key="2">
    <source>
        <dbReference type="Proteomes" id="UP000772434"/>
    </source>
</evidence>
<keyword evidence="2" id="KW-1185">Reference proteome</keyword>
<comment type="caution">
    <text evidence="1">The sequence shown here is derived from an EMBL/GenBank/DDBJ whole genome shotgun (WGS) entry which is preliminary data.</text>
</comment>
<protein>
    <submittedName>
        <fullName evidence="1">Uncharacterized protein</fullName>
    </submittedName>
</protein>
<name>A0A9P5TVC3_9AGAR</name>
<dbReference type="Proteomes" id="UP000772434">
    <property type="component" value="Unassembled WGS sequence"/>
</dbReference>
<dbReference type="EMBL" id="JADNRY010000593">
    <property type="protein sequence ID" value="KAF9037911.1"/>
    <property type="molecule type" value="Genomic_DNA"/>
</dbReference>
<evidence type="ECO:0000313" key="1">
    <source>
        <dbReference type="EMBL" id="KAF9037911.1"/>
    </source>
</evidence>
<accession>A0A9P5TVC3</accession>
<organism evidence="1 2">
    <name type="scientific">Rhodocollybia butyracea</name>
    <dbReference type="NCBI Taxonomy" id="206335"/>
    <lineage>
        <taxon>Eukaryota</taxon>
        <taxon>Fungi</taxon>
        <taxon>Dikarya</taxon>
        <taxon>Basidiomycota</taxon>
        <taxon>Agaricomycotina</taxon>
        <taxon>Agaricomycetes</taxon>
        <taxon>Agaricomycetidae</taxon>
        <taxon>Agaricales</taxon>
        <taxon>Marasmiineae</taxon>
        <taxon>Omphalotaceae</taxon>
        <taxon>Rhodocollybia</taxon>
    </lineage>
</organism>
<gene>
    <name evidence="1" type="ORF">BDP27DRAFT_1435527</name>
</gene>
<dbReference type="AlphaFoldDB" id="A0A9P5TVC3"/>
<proteinExistence type="predicted"/>
<reference evidence="1" key="1">
    <citation type="submission" date="2020-11" db="EMBL/GenBank/DDBJ databases">
        <authorList>
            <consortium name="DOE Joint Genome Institute"/>
            <person name="Ahrendt S."/>
            <person name="Riley R."/>
            <person name="Andreopoulos W."/>
            <person name="Labutti K."/>
            <person name="Pangilinan J."/>
            <person name="Ruiz-Duenas F.J."/>
            <person name="Barrasa J.M."/>
            <person name="Sanchez-Garcia M."/>
            <person name="Camarero S."/>
            <person name="Miyauchi S."/>
            <person name="Serrano A."/>
            <person name="Linde D."/>
            <person name="Babiker R."/>
            <person name="Drula E."/>
            <person name="Ayuso-Fernandez I."/>
            <person name="Pacheco R."/>
            <person name="Padilla G."/>
            <person name="Ferreira P."/>
            <person name="Barriuso J."/>
            <person name="Kellner H."/>
            <person name="Castanera R."/>
            <person name="Alfaro M."/>
            <person name="Ramirez L."/>
            <person name="Pisabarro A.G."/>
            <person name="Kuo A."/>
            <person name="Tritt A."/>
            <person name="Lipzen A."/>
            <person name="He G."/>
            <person name="Yan M."/>
            <person name="Ng V."/>
            <person name="Cullen D."/>
            <person name="Martin F."/>
            <person name="Rosso M.-N."/>
            <person name="Henrissat B."/>
            <person name="Hibbett D."/>
            <person name="Martinez A.T."/>
            <person name="Grigoriev I.V."/>
        </authorList>
    </citation>
    <scope>NUCLEOTIDE SEQUENCE</scope>
    <source>
        <strain evidence="1">AH 40177</strain>
    </source>
</reference>
<sequence length="99" mass="10899">MDSVRAYYLPADSTSDIDASHPVSVQQLNALGWKLSHVGDSHDEIEQGGRKLAQELGFPVTQKGCIIPFSFNPEKNAAMMDPEMVALLMKAVERLGLRE</sequence>